<keyword evidence="3" id="KW-1185">Reference proteome</keyword>
<name>A0A919ASM9_9PROT</name>
<evidence type="ECO:0000313" key="2">
    <source>
        <dbReference type="EMBL" id="GHF23499.1"/>
    </source>
</evidence>
<dbReference type="AlphaFoldDB" id="A0A919ASM9"/>
<evidence type="ECO:0000256" key="1">
    <source>
        <dbReference type="SAM" id="Phobius"/>
    </source>
</evidence>
<organism evidence="2 3">
    <name type="scientific">Kordiimonas sediminis</name>
    <dbReference type="NCBI Taxonomy" id="1735581"/>
    <lineage>
        <taxon>Bacteria</taxon>
        <taxon>Pseudomonadati</taxon>
        <taxon>Pseudomonadota</taxon>
        <taxon>Alphaproteobacteria</taxon>
        <taxon>Kordiimonadales</taxon>
        <taxon>Kordiimonadaceae</taxon>
        <taxon>Kordiimonas</taxon>
    </lineage>
</organism>
<proteinExistence type="predicted"/>
<dbReference type="RefSeq" id="WP_191252060.1">
    <property type="nucleotide sequence ID" value="NZ_BNCI01000002.1"/>
</dbReference>
<reference evidence="2" key="2">
    <citation type="submission" date="2020-09" db="EMBL/GenBank/DDBJ databases">
        <authorList>
            <person name="Sun Q."/>
            <person name="Kim S."/>
        </authorList>
    </citation>
    <scope>NUCLEOTIDE SEQUENCE</scope>
    <source>
        <strain evidence="2">KCTC 42590</strain>
    </source>
</reference>
<comment type="caution">
    <text evidence="2">The sequence shown here is derived from an EMBL/GenBank/DDBJ whole genome shotgun (WGS) entry which is preliminary data.</text>
</comment>
<dbReference type="EMBL" id="BNCI01000002">
    <property type="protein sequence ID" value="GHF23499.1"/>
    <property type="molecule type" value="Genomic_DNA"/>
</dbReference>
<reference evidence="2" key="1">
    <citation type="journal article" date="2014" name="Int. J. Syst. Evol. Microbiol.">
        <title>Complete genome sequence of Corynebacterium casei LMG S-19264T (=DSM 44701T), isolated from a smear-ripened cheese.</title>
        <authorList>
            <consortium name="US DOE Joint Genome Institute (JGI-PGF)"/>
            <person name="Walter F."/>
            <person name="Albersmeier A."/>
            <person name="Kalinowski J."/>
            <person name="Ruckert C."/>
        </authorList>
    </citation>
    <scope>NUCLEOTIDE SEQUENCE</scope>
    <source>
        <strain evidence="2">KCTC 42590</strain>
    </source>
</reference>
<gene>
    <name evidence="2" type="ORF">GCM10017044_17540</name>
</gene>
<evidence type="ECO:0000313" key="3">
    <source>
        <dbReference type="Proteomes" id="UP000630923"/>
    </source>
</evidence>
<dbReference type="InterPro" id="IPR021265">
    <property type="entry name" value="DUF2842"/>
</dbReference>
<feature type="transmembrane region" description="Helical" evidence="1">
    <location>
        <begin position="12"/>
        <end position="32"/>
    </location>
</feature>
<evidence type="ECO:0008006" key="4">
    <source>
        <dbReference type="Google" id="ProtNLM"/>
    </source>
</evidence>
<keyword evidence="1" id="KW-0812">Transmembrane</keyword>
<feature type="transmembrane region" description="Helical" evidence="1">
    <location>
        <begin position="44"/>
        <end position="65"/>
    </location>
</feature>
<dbReference type="Proteomes" id="UP000630923">
    <property type="component" value="Unassembled WGS sequence"/>
</dbReference>
<accession>A0A919ASM9</accession>
<protein>
    <recommendedName>
        <fullName evidence="4">DUF2842 domain-containing protein</fullName>
    </recommendedName>
</protein>
<sequence length="74" mass="8182">MSNTKPTNRSAIGMAILIFGLTAYAFAAAAIGELFGESGLTIQTLYYSFAGIIWIFPVKKLLVWIEEGHKKRDE</sequence>
<keyword evidence="1" id="KW-1133">Transmembrane helix</keyword>
<dbReference type="Pfam" id="PF11003">
    <property type="entry name" value="DUF2842"/>
    <property type="match status" value="1"/>
</dbReference>
<keyword evidence="1" id="KW-0472">Membrane</keyword>